<proteinExistence type="predicted"/>
<reference evidence="3 4" key="1">
    <citation type="submission" date="2019-08" db="EMBL/GenBank/DDBJ databases">
        <title>Deep-cultivation of Planctomycetes and their phenomic and genomic characterization uncovers novel biology.</title>
        <authorList>
            <person name="Wiegand S."/>
            <person name="Jogler M."/>
            <person name="Boedeker C."/>
            <person name="Pinto D."/>
            <person name="Vollmers J."/>
            <person name="Rivas-Marin E."/>
            <person name="Kohn T."/>
            <person name="Peeters S.H."/>
            <person name="Heuer A."/>
            <person name="Rast P."/>
            <person name="Oberbeckmann S."/>
            <person name="Bunk B."/>
            <person name="Jeske O."/>
            <person name="Meyerdierks A."/>
            <person name="Storesund J.E."/>
            <person name="Kallscheuer N."/>
            <person name="Luecker S."/>
            <person name="Lage O.M."/>
            <person name="Pohl T."/>
            <person name="Merkel B.J."/>
            <person name="Hornburger P."/>
            <person name="Mueller R.-W."/>
            <person name="Bruemmer F."/>
            <person name="Labrenz M."/>
            <person name="Spormann A.M."/>
            <person name="Op den Camp H."/>
            <person name="Overmann J."/>
            <person name="Amann R."/>
            <person name="Jetten M.S.M."/>
            <person name="Mascher T."/>
            <person name="Medema M.H."/>
            <person name="Devos D.P."/>
            <person name="Kaster A.-K."/>
            <person name="Ovreas L."/>
            <person name="Rohde M."/>
            <person name="Galperin M.Y."/>
            <person name="Jogler C."/>
        </authorList>
    </citation>
    <scope>NUCLEOTIDE SEQUENCE [LARGE SCALE GENOMIC DNA]</scope>
    <source>
        <strain evidence="3 4">DSM 8797</strain>
    </source>
</reference>
<sequence length="157" mass="17252">MYEHQKRKIQKSYSERRGVAAVESALVVPLLVMIAMGTMDVSQYVNVAQLVNDASYEGARRASQNNVKNQSEVEQSVLNYFTSQFPNQASGEIGSALTVNVRDYLEANIPNGNLETVPSGSAVSVQVIFQFNSVRWLSGFAGLNGVSIETTTVMRRE</sequence>
<dbReference type="InterPro" id="IPR012495">
    <property type="entry name" value="TadE-like_dom"/>
</dbReference>
<protein>
    <submittedName>
        <fullName evidence="3">TadE-like protein</fullName>
    </submittedName>
</protein>
<keyword evidence="1" id="KW-0812">Transmembrane</keyword>
<keyword evidence="4" id="KW-1185">Reference proteome</keyword>
<name>A0ABX5YQL5_9PLAN</name>
<keyword evidence="1" id="KW-0472">Membrane</keyword>
<dbReference type="Proteomes" id="UP000322887">
    <property type="component" value="Chromosome"/>
</dbReference>
<feature type="transmembrane region" description="Helical" evidence="1">
    <location>
        <begin position="20"/>
        <end position="39"/>
    </location>
</feature>
<dbReference type="Pfam" id="PF07811">
    <property type="entry name" value="TadE"/>
    <property type="match status" value="1"/>
</dbReference>
<evidence type="ECO:0000313" key="4">
    <source>
        <dbReference type="Proteomes" id="UP000322887"/>
    </source>
</evidence>
<dbReference type="EMBL" id="CP042910">
    <property type="protein sequence ID" value="QEG17961.1"/>
    <property type="molecule type" value="Genomic_DNA"/>
</dbReference>
<evidence type="ECO:0000313" key="3">
    <source>
        <dbReference type="EMBL" id="QEG17961.1"/>
    </source>
</evidence>
<dbReference type="RefSeq" id="WP_002646351.1">
    <property type="nucleotide sequence ID" value="NZ_CAXBMG010000027.1"/>
</dbReference>
<accession>A0ABX5YQL5</accession>
<feature type="domain" description="TadE-like" evidence="2">
    <location>
        <begin position="18"/>
        <end position="60"/>
    </location>
</feature>
<evidence type="ECO:0000256" key="1">
    <source>
        <dbReference type="SAM" id="Phobius"/>
    </source>
</evidence>
<evidence type="ECO:0000259" key="2">
    <source>
        <dbReference type="Pfam" id="PF07811"/>
    </source>
</evidence>
<dbReference type="GeneID" id="98648339"/>
<gene>
    <name evidence="3" type="ORF">GmarT_38450</name>
</gene>
<organism evidence="3 4">
    <name type="scientific">Gimesia maris</name>
    <dbReference type="NCBI Taxonomy" id="122"/>
    <lineage>
        <taxon>Bacteria</taxon>
        <taxon>Pseudomonadati</taxon>
        <taxon>Planctomycetota</taxon>
        <taxon>Planctomycetia</taxon>
        <taxon>Planctomycetales</taxon>
        <taxon>Planctomycetaceae</taxon>
        <taxon>Gimesia</taxon>
    </lineage>
</organism>
<keyword evidence="1" id="KW-1133">Transmembrane helix</keyword>